<sequence length="454" mass="50298">MNVIRIVAGTGMLGTGYSIESFRKALSLKPDVIGCDAGSTDPGPYYLGADQPMVSREATKRDLTYMIEGALEYEIPLLIGTAGTAGTNKLVDWTVEIVAEILQEKKMHCRVAKIYSEISTDQLLNYYSQGKLKPLENAPELGEEEIKRLSKAVGQMGVEPYIEALKNDAQIIIAGRSSDTSIYAAVPIMKGLENGAVWHAAKILECGAGCVVNRLHPDSMFATIGEDHFVIEPPNEKMSCSPASVLSHFLYENTDPYYLKEPSGTLDTSKATYTEQGERAVKVAGSEFHRADQYTIRVEGVELVGHRRICIGGIRDPFVLKQLSEFLEEAFRVVKRKVSDSLAIEENDYQLAHRVYGQAGVMGRLEPEREFGHEVGLLFEVIAETPEQSEAIMAIAWHTLLHHPIKEWSGLVSQVAFPFSPPDVSMGEVFRFAVNHVIEVQDPLELFTIDYVEL</sequence>
<accession>A0A9X2DRN6</accession>
<dbReference type="RefSeq" id="WP_251222986.1">
    <property type="nucleotide sequence ID" value="NZ_JAMBOL010000006.1"/>
</dbReference>
<dbReference type="Proteomes" id="UP001139179">
    <property type="component" value="Unassembled WGS sequence"/>
</dbReference>
<reference evidence="2" key="1">
    <citation type="submission" date="2022-05" db="EMBL/GenBank/DDBJ databases">
        <title>Comparative Genomics of Spacecraft Associated Microbes.</title>
        <authorList>
            <person name="Tran M.T."/>
            <person name="Wright A."/>
            <person name="Seuylemezian A."/>
            <person name="Eisen J."/>
            <person name="Coil D."/>
        </authorList>
    </citation>
    <scope>NUCLEOTIDE SEQUENCE</scope>
    <source>
        <strain evidence="2">214.1.1</strain>
    </source>
</reference>
<proteinExistence type="predicted"/>
<evidence type="ECO:0000313" key="2">
    <source>
        <dbReference type="EMBL" id="MCM3714192.1"/>
    </source>
</evidence>
<dbReference type="AlphaFoldDB" id="A0A9X2DRN6"/>
<dbReference type="EMBL" id="JAMBOL010000006">
    <property type="protein sequence ID" value="MCM3714192.1"/>
    <property type="molecule type" value="Genomic_DNA"/>
</dbReference>
<evidence type="ECO:0000313" key="3">
    <source>
        <dbReference type="Proteomes" id="UP001139179"/>
    </source>
</evidence>
<keyword evidence="3" id="KW-1185">Reference proteome</keyword>
<comment type="caution">
    <text evidence="2">The sequence shown here is derived from an EMBL/GenBank/DDBJ whole genome shotgun (WGS) entry which is preliminary data.</text>
</comment>
<organism evidence="2 3">
    <name type="scientific">Halalkalibacter oceani</name>
    <dbReference type="NCBI Taxonomy" id="1653776"/>
    <lineage>
        <taxon>Bacteria</taxon>
        <taxon>Bacillati</taxon>
        <taxon>Bacillota</taxon>
        <taxon>Bacilli</taxon>
        <taxon>Bacillales</taxon>
        <taxon>Bacillaceae</taxon>
        <taxon>Halalkalibacter</taxon>
    </lineage>
</organism>
<feature type="domain" description="Acyclic terpene utilisation N-terminal" evidence="1">
    <location>
        <begin position="66"/>
        <end position="391"/>
    </location>
</feature>
<name>A0A9X2DRN6_9BACI</name>
<gene>
    <name evidence="2" type="ORF">M3202_08845</name>
</gene>
<evidence type="ECO:0000259" key="1">
    <source>
        <dbReference type="Pfam" id="PF07287"/>
    </source>
</evidence>
<protein>
    <submittedName>
        <fullName evidence="2">DUF1446 domain-containing protein</fullName>
    </submittedName>
</protein>
<dbReference type="InterPro" id="IPR010839">
    <property type="entry name" value="AtuA_N"/>
</dbReference>
<dbReference type="Pfam" id="PF07287">
    <property type="entry name" value="AtuA"/>
    <property type="match status" value="1"/>
</dbReference>